<dbReference type="GO" id="GO:0016788">
    <property type="term" value="F:hydrolase activity, acting on ester bonds"/>
    <property type="evidence" value="ECO:0007669"/>
    <property type="project" value="UniProtKB-ARBA"/>
</dbReference>
<dbReference type="InterPro" id="IPR013830">
    <property type="entry name" value="SGNH_hydro"/>
</dbReference>
<reference evidence="1 2" key="1">
    <citation type="submission" date="2019-06" db="EMBL/GenBank/DDBJ databases">
        <title>Complete genome sequence of Ensifer mexicanus ITTG R7 isolated from nodules of Acacia angustissima (Mill.) Kuntze.</title>
        <authorList>
            <person name="Rincon-Rosales R."/>
            <person name="Rogel M.A."/>
            <person name="Guerrero G."/>
            <person name="Rincon-Molina C.I."/>
            <person name="Lopez-Lopez A."/>
            <person name="Martinez-Romero E."/>
        </authorList>
    </citation>
    <scope>NUCLEOTIDE SEQUENCE [LARGE SCALE GENOMIC DNA]</scope>
    <source>
        <strain evidence="1 2">ITTG R7</strain>
        <plasmid evidence="2">pemeittgr7c</plasmid>
    </source>
</reference>
<dbReference type="EMBL" id="CP041241">
    <property type="protein sequence ID" value="QLL65672.1"/>
    <property type="molecule type" value="Genomic_DNA"/>
</dbReference>
<accession>A0A859QIN7</accession>
<geneLocation type="plasmid" evidence="2">
    <name>pemeittgr7c</name>
</geneLocation>
<evidence type="ECO:0000313" key="2">
    <source>
        <dbReference type="Proteomes" id="UP000510721"/>
    </source>
</evidence>
<keyword evidence="1" id="KW-0614">Plasmid</keyword>
<dbReference type="InterPro" id="IPR036514">
    <property type="entry name" value="SGNH_hydro_sf"/>
</dbReference>
<dbReference type="Gene3D" id="3.40.50.1110">
    <property type="entry name" value="SGNH hydrolase"/>
    <property type="match status" value="1"/>
</dbReference>
<keyword evidence="2" id="KW-1185">Reference proteome</keyword>
<dbReference type="RefSeq" id="WP_180942571.1">
    <property type="nucleotide sequence ID" value="NZ_CP041241.1"/>
</dbReference>
<organism evidence="1 2">
    <name type="scientific">Sinorhizobium mexicanum</name>
    <dbReference type="NCBI Taxonomy" id="375549"/>
    <lineage>
        <taxon>Bacteria</taxon>
        <taxon>Pseudomonadati</taxon>
        <taxon>Pseudomonadota</taxon>
        <taxon>Alphaproteobacteria</taxon>
        <taxon>Hyphomicrobiales</taxon>
        <taxon>Rhizobiaceae</taxon>
        <taxon>Sinorhizobium/Ensifer group</taxon>
        <taxon>Sinorhizobium</taxon>
    </lineage>
</organism>
<sequence length="350" mass="39161">MLLNLAPERREIAIQGSAWMRTLFGCRGFSGFNAMFGSSEKRLVEIEALIDRAGVLARKGEIKEAIACFKDARSKLVHADPPKVVAAIEDEHTKLDQESADFEQHARMHSSEGETLRKAVIVSDSLGLPRGVPGSKIEATNFEMTASGKILESMLESGSASVQPLCRRYGTTEFMLKALRSRADCRNADVLIHIGLNDCVVRMFMEEQRLALSTLTVEIRQKIVQFAQVYRTPLVESDFDHTYTPLTVYEKRLEEAAKLARSNGARSVTFVTIIQPPTKFAAKTPHMSWSFNRFNMAVYDVAKRERCNLIDMDRICWEQGTQKTLSPDGMHLSAAGHALMAENFMALLKI</sequence>
<gene>
    <name evidence="1" type="ORF">FKV68_30730</name>
</gene>
<dbReference type="Proteomes" id="UP000510721">
    <property type="component" value="Plasmid pEmeITTGR7c"/>
</dbReference>
<evidence type="ECO:0000313" key="1">
    <source>
        <dbReference type="EMBL" id="QLL65672.1"/>
    </source>
</evidence>
<protein>
    <submittedName>
        <fullName evidence="1">Uncharacterized protein</fullName>
    </submittedName>
</protein>
<dbReference type="AlphaFoldDB" id="A0A859QIN7"/>
<name>A0A859QIN7_9HYPH</name>
<dbReference type="KEGG" id="emx:FKV68_30730"/>
<dbReference type="Pfam" id="PF13472">
    <property type="entry name" value="Lipase_GDSL_2"/>
    <property type="match status" value="1"/>
</dbReference>
<dbReference type="SUPFAM" id="SSF52266">
    <property type="entry name" value="SGNH hydrolase"/>
    <property type="match status" value="1"/>
</dbReference>
<proteinExistence type="predicted"/>